<dbReference type="GO" id="GO:0005840">
    <property type="term" value="C:ribosome"/>
    <property type="evidence" value="ECO:0007669"/>
    <property type="project" value="UniProtKB-KW"/>
</dbReference>
<dbReference type="PROSITE" id="PS51186">
    <property type="entry name" value="GNAT"/>
    <property type="match status" value="1"/>
</dbReference>
<evidence type="ECO:0000256" key="3">
    <source>
        <dbReference type="ARBA" id="ARBA00022679"/>
    </source>
</evidence>
<dbReference type="Proteomes" id="UP000631694">
    <property type="component" value="Unassembled WGS sequence"/>
</dbReference>
<evidence type="ECO:0000313" key="6">
    <source>
        <dbReference type="EMBL" id="MBH0237637.1"/>
    </source>
</evidence>
<sequence length="161" mass="17549">MNWLDPFPVIIDTAHLGDADDLAEIHAGAFHRGWSPAEIEALLADRRTIAIVGRRGSLFGSRRPVGFVIVRAAGDEAEVLTLAVAPAHRRRGIGRLVMDEAMRRLYADRVKALFLEVDEGNQAALALYRRLGFTVAGRRGNYYARPEGGSAAALVMRADIG</sequence>
<dbReference type="Gene3D" id="3.40.630.30">
    <property type="match status" value="1"/>
</dbReference>
<protein>
    <submittedName>
        <fullName evidence="6">Ribosomal protein S18-alanine N-acetyltransferase</fullName>
    </submittedName>
</protein>
<keyword evidence="7" id="KW-1185">Reference proteome</keyword>
<name>A0A931MXU3_9HYPH</name>
<dbReference type="AlphaFoldDB" id="A0A931MXU3"/>
<dbReference type="PANTHER" id="PTHR43420:SF44">
    <property type="entry name" value="ACETYLTRANSFERASE YPEA"/>
    <property type="match status" value="1"/>
</dbReference>
<dbReference type="InterPro" id="IPR000182">
    <property type="entry name" value="GNAT_dom"/>
</dbReference>
<keyword evidence="6" id="KW-0687">Ribonucleoprotein</keyword>
<dbReference type="Pfam" id="PF00583">
    <property type="entry name" value="Acetyltransf_1"/>
    <property type="match status" value="1"/>
</dbReference>
<comment type="caution">
    <text evidence="6">The sequence shown here is derived from an EMBL/GenBank/DDBJ whole genome shotgun (WGS) entry which is preliminary data.</text>
</comment>
<dbReference type="InterPro" id="IPR016181">
    <property type="entry name" value="Acyl_CoA_acyltransferase"/>
</dbReference>
<dbReference type="InterPro" id="IPR006464">
    <property type="entry name" value="AcTrfase_RimI/Ard1"/>
</dbReference>
<keyword evidence="6" id="KW-0689">Ribosomal protein</keyword>
<dbReference type="CDD" id="cd04301">
    <property type="entry name" value="NAT_SF"/>
    <property type="match status" value="1"/>
</dbReference>
<evidence type="ECO:0000256" key="1">
    <source>
        <dbReference type="ARBA" id="ARBA00005395"/>
    </source>
</evidence>
<dbReference type="EMBL" id="JADZLT010000049">
    <property type="protein sequence ID" value="MBH0237637.1"/>
    <property type="molecule type" value="Genomic_DNA"/>
</dbReference>
<evidence type="ECO:0000256" key="2">
    <source>
        <dbReference type="ARBA" id="ARBA00022490"/>
    </source>
</evidence>
<proteinExistence type="inferred from homology"/>
<reference evidence="6" key="1">
    <citation type="submission" date="2020-12" db="EMBL/GenBank/DDBJ databases">
        <title>Methylobrevis albus sp. nov., isolated from fresh water lack sediment.</title>
        <authorList>
            <person name="Zou Q."/>
        </authorList>
    </citation>
    <scope>NUCLEOTIDE SEQUENCE</scope>
    <source>
        <strain evidence="6">L22</strain>
    </source>
</reference>
<dbReference type="GO" id="GO:0008080">
    <property type="term" value="F:N-acetyltransferase activity"/>
    <property type="evidence" value="ECO:0007669"/>
    <property type="project" value="InterPro"/>
</dbReference>
<comment type="similarity">
    <text evidence="1">Belongs to the acetyltransferase family. RimI subfamily.</text>
</comment>
<dbReference type="InterPro" id="IPR050680">
    <property type="entry name" value="YpeA/RimI_acetyltransf"/>
</dbReference>
<organism evidence="6 7">
    <name type="scientific">Methylobrevis albus</name>
    <dbReference type="NCBI Taxonomy" id="2793297"/>
    <lineage>
        <taxon>Bacteria</taxon>
        <taxon>Pseudomonadati</taxon>
        <taxon>Pseudomonadota</taxon>
        <taxon>Alphaproteobacteria</taxon>
        <taxon>Hyphomicrobiales</taxon>
        <taxon>Pleomorphomonadaceae</taxon>
        <taxon>Methylobrevis</taxon>
    </lineage>
</organism>
<evidence type="ECO:0000256" key="4">
    <source>
        <dbReference type="ARBA" id="ARBA00023315"/>
    </source>
</evidence>
<dbReference type="PANTHER" id="PTHR43420">
    <property type="entry name" value="ACETYLTRANSFERASE"/>
    <property type="match status" value="1"/>
</dbReference>
<keyword evidence="3" id="KW-0808">Transferase</keyword>
<gene>
    <name evidence="6" type="primary">rimI</name>
    <name evidence="6" type="ORF">I5731_07390</name>
</gene>
<dbReference type="NCBIfam" id="TIGR01575">
    <property type="entry name" value="rimI"/>
    <property type="match status" value="1"/>
</dbReference>
<keyword evidence="2" id="KW-0963">Cytoplasm</keyword>
<feature type="domain" description="N-acetyltransferase" evidence="5">
    <location>
        <begin position="9"/>
        <end position="161"/>
    </location>
</feature>
<dbReference type="SUPFAM" id="SSF55729">
    <property type="entry name" value="Acyl-CoA N-acyltransferases (Nat)"/>
    <property type="match status" value="1"/>
</dbReference>
<keyword evidence="4" id="KW-0012">Acyltransferase</keyword>
<dbReference type="RefSeq" id="WP_197310727.1">
    <property type="nucleotide sequence ID" value="NZ_JADZLT010000049.1"/>
</dbReference>
<evidence type="ECO:0000259" key="5">
    <source>
        <dbReference type="PROSITE" id="PS51186"/>
    </source>
</evidence>
<accession>A0A931MXU3</accession>
<evidence type="ECO:0000313" key="7">
    <source>
        <dbReference type="Proteomes" id="UP000631694"/>
    </source>
</evidence>